<evidence type="ECO:0000256" key="1">
    <source>
        <dbReference type="ARBA" id="ARBA00009437"/>
    </source>
</evidence>
<protein>
    <submittedName>
        <fullName evidence="7">LysR family transcriptional regulator</fullName>
    </submittedName>
</protein>
<dbReference type="Gene3D" id="3.40.190.10">
    <property type="entry name" value="Periplasmic binding protein-like II"/>
    <property type="match status" value="2"/>
</dbReference>
<dbReference type="InterPro" id="IPR000847">
    <property type="entry name" value="LysR_HTH_N"/>
</dbReference>
<dbReference type="Proteomes" id="UP000742631">
    <property type="component" value="Unassembled WGS sequence"/>
</dbReference>
<reference evidence="7" key="2">
    <citation type="submission" date="2021-09" db="EMBL/GenBank/DDBJ databases">
        <authorList>
            <person name="Gilroy R."/>
        </authorList>
    </citation>
    <scope>NUCLEOTIDE SEQUENCE</scope>
    <source>
        <strain evidence="7">316</strain>
    </source>
</reference>
<dbReference type="PANTHER" id="PTHR30537">
    <property type="entry name" value="HTH-TYPE TRANSCRIPTIONAL REGULATOR"/>
    <property type="match status" value="1"/>
</dbReference>
<organism evidence="7 8">
    <name type="scientific">Methylorubrum populi</name>
    <dbReference type="NCBI Taxonomy" id="223967"/>
    <lineage>
        <taxon>Bacteria</taxon>
        <taxon>Pseudomonadati</taxon>
        <taxon>Pseudomonadota</taxon>
        <taxon>Alphaproteobacteria</taxon>
        <taxon>Hyphomicrobiales</taxon>
        <taxon>Methylobacteriaceae</taxon>
        <taxon>Methylorubrum</taxon>
    </lineage>
</organism>
<dbReference type="GO" id="GO:0003700">
    <property type="term" value="F:DNA-binding transcription factor activity"/>
    <property type="evidence" value="ECO:0007669"/>
    <property type="project" value="InterPro"/>
</dbReference>
<dbReference type="PANTHER" id="PTHR30537:SF74">
    <property type="entry name" value="HTH-TYPE TRANSCRIPTIONAL REGULATOR TRPI"/>
    <property type="match status" value="1"/>
</dbReference>
<dbReference type="InterPro" id="IPR058163">
    <property type="entry name" value="LysR-type_TF_proteobact-type"/>
</dbReference>
<evidence type="ECO:0000313" key="8">
    <source>
        <dbReference type="Proteomes" id="UP000742631"/>
    </source>
</evidence>
<comment type="similarity">
    <text evidence="1">Belongs to the LysR transcriptional regulatory family.</text>
</comment>
<dbReference type="Pfam" id="PF03466">
    <property type="entry name" value="LysR_substrate"/>
    <property type="match status" value="1"/>
</dbReference>
<dbReference type="Gene3D" id="1.10.10.10">
    <property type="entry name" value="Winged helix-like DNA-binding domain superfamily/Winged helix DNA-binding domain"/>
    <property type="match status" value="1"/>
</dbReference>
<dbReference type="InterPro" id="IPR005119">
    <property type="entry name" value="LysR_subst-bd"/>
</dbReference>
<keyword evidence="3" id="KW-0238">DNA-binding</keyword>
<feature type="compositionally biased region" description="Basic and acidic residues" evidence="5">
    <location>
        <begin position="1"/>
        <end position="11"/>
    </location>
</feature>
<evidence type="ECO:0000259" key="6">
    <source>
        <dbReference type="PROSITE" id="PS50931"/>
    </source>
</evidence>
<dbReference type="SUPFAM" id="SSF53850">
    <property type="entry name" value="Periplasmic binding protein-like II"/>
    <property type="match status" value="1"/>
</dbReference>
<dbReference type="PRINTS" id="PR00039">
    <property type="entry name" value="HTHLYSR"/>
</dbReference>
<dbReference type="CDD" id="cd08432">
    <property type="entry name" value="PBP2_GcdR_TrpI_HvrB_AmpR_like"/>
    <property type="match status" value="1"/>
</dbReference>
<dbReference type="InterPro" id="IPR036388">
    <property type="entry name" value="WH-like_DNA-bd_sf"/>
</dbReference>
<name>A0A921E1Y2_9HYPH</name>
<sequence length="381" mass="41929">MFSLHCRDSGRHGRSLGFGTTPLNGSRFDRGDGDGYPNRRTWALDVVPAGSRSAMTSSISGDHVPPPDDPWRSRSPPLSTLRLFDAAGRHLSFARAASELNLTPSAVSHGIVGLEKALGVKLFIREPGRIALTREGADYLTYVSEALSLIHIGTRRLPSPRSGRTLAISCAPTFASRWLLPRLPTFRARHPQIAIRIDTSHRHVGFPIDGFDLAIRMSRIPASMPHGIRLFDDWLIPVCSPAYRDTLTGRDGGVDLTRATLLHVTSVTEDWQAWFDATDARDAQSGDTLHVDTFGLSLEAAASGLGIALGRRSLMDRELQDRTLVVIGRAVPAATSHWLVGSERGDDHQDFGRFRDWLLTEAARFADEQKQRFPLPSFGQD</sequence>
<dbReference type="Pfam" id="PF00126">
    <property type="entry name" value="HTH_1"/>
    <property type="match status" value="1"/>
</dbReference>
<keyword evidence="2" id="KW-0805">Transcription regulation</keyword>
<gene>
    <name evidence="7" type="ORF">K8W01_08800</name>
</gene>
<evidence type="ECO:0000256" key="2">
    <source>
        <dbReference type="ARBA" id="ARBA00023015"/>
    </source>
</evidence>
<keyword evidence="4" id="KW-0804">Transcription</keyword>
<dbReference type="SUPFAM" id="SSF46785">
    <property type="entry name" value="Winged helix' DNA-binding domain"/>
    <property type="match status" value="1"/>
</dbReference>
<comment type="caution">
    <text evidence="7">The sequence shown here is derived from an EMBL/GenBank/DDBJ whole genome shotgun (WGS) entry which is preliminary data.</text>
</comment>
<evidence type="ECO:0000256" key="3">
    <source>
        <dbReference type="ARBA" id="ARBA00023125"/>
    </source>
</evidence>
<reference evidence="7" key="1">
    <citation type="journal article" date="2021" name="PeerJ">
        <title>Extensive microbial diversity within the chicken gut microbiome revealed by metagenomics and culture.</title>
        <authorList>
            <person name="Gilroy R."/>
            <person name="Ravi A."/>
            <person name="Getino M."/>
            <person name="Pursley I."/>
            <person name="Horton D.L."/>
            <person name="Alikhan N.F."/>
            <person name="Baker D."/>
            <person name="Gharbi K."/>
            <person name="Hall N."/>
            <person name="Watson M."/>
            <person name="Adriaenssens E.M."/>
            <person name="Foster-Nyarko E."/>
            <person name="Jarju S."/>
            <person name="Secka A."/>
            <person name="Antonio M."/>
            <person name="Oren A."/>
            <person name="Chaudhuri R.R."/>
            <person name="La Ragione R."/>
            <person name="Hildebrand F."/>
            <person name="Pallen M.J."/>
        </authorList>
    </citation>
    <scope>NUCLEOTIDE SEQUENCE</scope>
    <source>
        <strain evidence="7">316</strain>
    </source>
</reference>
<dbReference type="AlphaFoldDB" id="A0A921E1Y2"/>
<feature type="region of interest" description="Disordered" evidence="5">
    <location>
        <begin position="1"/>
        <end position="34"/>
    </location>
</feature>
<feature type="domain" description="HTH lysR-type" evidence="6">
    <location>
        <begin position="76"/>
        <end position="133"/>
    </location>
</feature>
<dbReference type="InterPro" id="IPR036390">
    <property type="entry name" value="WH_DNA-bd_sf"/>
</dbReference>
<dbReference type="EMBL" id="DYYG01000028">
    <property type="protein sequence ID" value="HJE23741.1"/>
    <property type="molecule type" value="Genomic_DNA"/>
</dbReference>
<evidence type="ECO:0000313" key="7">
    <source>
        <dbReference type="EMBL" id="HJE23741.1"/>
    </source>
</evidence>
<dbReference type="GO" id="GO:0006351">
    <property type="term" value="P:DNA-templated transcription"/>
    <property type="evidence" value="ECO:0007669"/>
    <property type="project" value="TreeGrafter"/>
</dbReference>
<dbReference type="GO" id="GO:0043565">
    <property type="term" value="F:sequence-specific DNA binding"/>
    <property type="evidence" value="ECO:0007669"/>
    <property type="project" value="TreeGrafter"/>
</dbReference>
<evidence type="ECO:0000256" key="4">
    <source>
        <dbReference type="ARBA" id="ARBA00023163"/>
    </source>
</evidence>
<evidence type="ECO:0000256" key="5">
    <source>
        <dbReference type="SAM" id="MobiDB-lite"/>
    </source>
</evidence>
<dbReference type="PROSITE" id="PS50931">
    <property type="entry name" value="HTH_LYSR"/>
    <property type="match status" value="1"/>
</dbReference>
<accession>A0A921E1Y2</accession>
<proteinExistence type="inferred from homology"/>